<organism evidence="2">
    <name type="scientific">uncultured Caudovirales phage</name>
    <dbReference type="NCBI Taxonomy" id="2100421"/>
    <lineage>
        <taxon>Viruses</taxon>
        <taxon>Duplodnaviria</taxon>
        <taxon>Heunggongvirae</taxon>
        <taxon>Uroviricota</taxon>
        <taxon>Caudoviricetes</taxon>
        <taxon>Peduoviridae</taxon>
        <taxon>Maltschvirus</taxon>
        <taxon>Maltschvirus maltsch</taxon>
    </lineage>
</organism>
<protein>
    <submittedName>
        <fullName evidence="2">Uncharacterized protein</fullName>
    </submittedName>
</protein>
<proteinExistence type="predicted"/>
<dbReference type="EMBL" id="LR798243">
    <property type="protein sequence ID" value="CAB5215023.1"/>
    <property type="molecule type" value="Genomic_DNA"/>
</dbReference>
<name>A0A6J7WPM6_9CAUD</name>
<feature type="region of interest" description="Disordered" evidence="1">
    <location>
        <begin position="1"/>
        <end position="28"/>
    </location>
</feature>
<evidence type="ECO:0000256" key="1">
    <source>
        <dbReference type="SAM" id="MobiDB-lite"/>
    </source>
</evidence>
<reference evidence="2" key="1">
    <citation type="submission" date="2020-05" db="EMBL/GenBank/DDBJ databases">
        <authorList>
            <person name="Chiriac C."/>
            <person name="Salcher M."/>
            <person name="Ghai R."/>
            <person name="Kavagutti S V."/>
        </authorList>
    </citation>
    <scope>NUCLEOTIDE SEQUENCE</scope>
</reference>
<sequence>MTMHLEGPWLSTTGKKRGKQKWASADHKKKAQELDEAWKAKMAAWGVEAEQKKQRRAMSAPALKLKIAVPPGRATEHIASLNTGWAPCVKPADKVYTGTKVKGIGTMHKSNAVPIFSDEEAVDISKMRR</sequence>
<gene>
    <name evidence="2" type="ORF">UFOVP190_363</name>
</gene>
<accession>A0A6J7WPM6</accession>
<evidence type="ECO:0000313" key="2">
    <source>
        <dbReference type="EMBL" id="CAB5215023.1"/>
    </source>
</evidence>